<comment type="caution">
    <text evidence="3">The sequence shown here is derived from an EMBL/GenBank/DDBJ whole genome shotgun (WGS) entry which is preliminary data.</text>
</comment>
<dbReference type="Pfam" id="PF26450">
    <property type="entry name" value="DUF8129"/>
    <property type="match status" value="1"/>
</dbReference>
<dbReference type="InterPro" id="IPR058442">
    <property type="entry name" value="DUF8129"/>
</dbReference>
<evidence type="ECO:0000313" key="4">
    <source>
        <dbReference type="Proteomes" id="UP001597402"/>
    </source>
</evidence>
<keyword evidence="4" id="KW-1185">Reference proteome</keyword>
<feature type="compositionally biased region" description="Low complexity" evidence="1">
    <location>
        <begin position="66"/>
        <end position="90"/>
    </location>
</feature>
<accession>A0ABW4XB41</accession>
<feature type="region of interest" description="Disordered" evidence="1">
    <location>
        <begin position="57"/>
        <end position="120"/>
    </location>
</feature>
<protein>
    <recommendedName>
        <fullName evidence="2">DUF8129 domain-containing protein</fullName>
    </recommendedName>
</protein>
<feature type="domain" description="DUF8129" evidence="2">
    <location>
        <begin position="5"/>
        <end position="60"/>
    </location>
</feature>
<proteinExistence type="predicted"/>
<sequence length="120" mass="12234">MTERDDLPLPDYDHLPVGSLISRIRTLDRGGLQTLLDYEQGHANRVQVVSAMQNRLKGLQEGAQPSGGDPAAVGADAPPSAAGGSPVSAATTGPPVNPPSHGDPTNPGQPRGSGSHKKSG</sequence>
<evidence type="ECO:0000313" key="3">
    <source>
        <dbReference type="EMBL" id="MFD2092079.1"/>
    </source>
</evidence>
<dbReference type="Proteomes" id="UP001597402">
    <property type="component" value="Unassembled WGS sequence"/>
</dbReference>
<dbReference type="EMBL" id="JBHUHP010000010">
    <property type="protein sequence ID" value="MFD2092079.1"/>
    <property type="molecule type" value="Genomic_DNA"/>
</dbReference>
<reference evidence="4" key="1">
    <citation type="journal article" date="2019" name="Int. J. Syst. Evol. Microbiol.">
        <title>The Global Catalogue of Microorganisms (GCM) 10K type strain sequencing project: providing services to taxonomists for standard genome sequencing and annotation.</title>
        <authorList>
            <consortium name="The Broad Institute Genomics Platform"/>
            <consortium name="The Broad Institute Genome Sequencing Center for Infectious Disease"/>
            <person name="Wu L."/>
            <person name="Ma J."/>
        </authorList>
    </citation>
    <scope>NUCLEOTIDE SEQUENCE [LARGE SCALE GENOMIC DNA]</scope>
    <source>
        <strain evidence="4">JCM 3338</strain>
    </source>
</reference>
<organism evidence="3 4">
    <name type="scientific">Blastococcus deserti</name>
    <dbReference type="NCBI Taxonomy" id="2259033"/>
    <lineage>
        <taxon>Bacteria</taxon>
        <taxon>Bacillati</taxon>
        <taxon>Actinomycetota</taxon>
        <taxon>Actinomycetes</taxon>
        <taxon>Geodermatophilales</taxon>
        <taxon>Geodermatophilaceae</taxon>
        <taxon>Blastococcus</taxon>
    </lineage>
</organism>
<dbReference type="RefSeq" id="WP_376875265.1">
    <property type="nucleotide sequence ID" value="NZ_JBHUHP010000010.1"/>
</dbReference>
<evidence type="ECO:0000259" key="2">
    <source>
        <dbReference type="Pfam" id="PF26450"/>
    </source>
</evidence>
<name>A0ABW4XB41_9ACTN</name>
<gene>
    <name evidence="3" type="ORF">ACFSHS_10910</name>
</gene>
<evidence type="ECO:0000256" key="1">
    <source>
        <dbReference type="SAM" id="MobiDB-lite"/>
    </source>
</evidence>